<dbReference type="OrthoDB" id="2564491at2759"/>
<evidence type="ECO:0000313" key="3">
    <source>
        <dbReference type="Proteomes" id="UP000092666"/>
    </source>
</evidence>
<reference evidence="2 3" key="1">
    <citation type="submission" date="2013-07" db="EMBL/GenBank/DDBJ databases">
        <title>The Genome Sequence of Cryptococcus heveanensis BCC8398.</title>
        <authorList>
            <consortium name="The Broad Institute Genome Sequencing Platform"/>
            <person name="Cuomo C."/>
            <person name="Litvintseva A."/>
            <person name="Chen Y."/>
            <person name="Heitman J."/>
            <person name="Sun S."/>
            <person name="Springer D."/>
            <person name="Dromer F."/>
            <person name="Young S.K."/>
            <person name="Zeng Q."/>
            <person name="Gargeya S."/>
            <person name="Fitzgerald M."/>
            <person name="Abouelleil A."/>
            <person name="Alvarado L."/>
            <person name="Berlin A.M."/>
            <person name="Chapman S.B."/>
            <person name="Dewar J."/>
            <person name="Goldberg J."/>
            <person name="Griggs A."/>
            <person name="Gujja S."/>
            <person name="Hansen M."/>
            <person name="Howarth C."/>
            <person name="Imamovic A."/>
            <person name="Larimer J."/>
            <person name="McCowan C."/>
            <person name="Murphy C."/>
            <person name="Pearson M."/>
            <person name="Priest M."/>
            <person name="Roberts A."/>
            <person name="Saif S."/>
            <person name="Shea T."/>
            <person name="Sykes S."/>
            <person name="Wortman J."/>
            <person name="Nusbaum C."/>
            <person name="Birren B."/>
        </authorList>
    </citation>
    <scope>NUCLEOTIDE SEQUENCE [LARGE SCALE GENOMIC DNA]</scope>
    <source>
        <strain evidence="2 3">BCC8398</strain>
    </source>
</reference>
<reference evidence="3" key="2">
    <citation type="submission" date="2013-12" db="EMBL/GenBank/DDBJ databases">
        <title>Evolution of pathogenesis and genome organization in the Tremellales.</title>
        <authorList>
            <person name="Cuomo C."/>
            <person name="Litvintseva A."/>
            <person name="Heitman J."/>
            <person name="Chen Y."/>
            <person name="Sun S."/>
            <person name="Springer D."/>
            <person name="Dromer F."/>
            <person name="Young S."/>
            <person name="Zeng Q."/>
            <person name="Chapman S."/>
            <person name="Gujja S."/>
            <person name="Saif S."/>
            <person name="Birren B."/>
        </authorList>
    </citation>
    <scope>NUCLEOTIDE SEQUENCE [LARGE SCALE GENOMIC DNA]</scope>
    <source>
        <strain evidence="3">BCC8398</strain>
    </source>
</reference>
<name>A0A1B9H0S6_9TREE</name>
<dbReference type="STRING" id="1296120.A0A1B9H0S6"/>
<organism evidence="2 3">
    <name type="scientific">Kwoniella heveanensis BCC8398</name>
    <dbReference type="NCBI Taxonomy" id="1296120"/>
    <lineage>
        <taxon>Eukaryota</taxon>
        <taxon>Fungi</taxon>
        <taxon>Dikarya</taxon>
        <taxon>Basidiomycota</taxon>
        <taxon>Agaricomycotina</taxon>
        <taxon>Tremellomycetes</taxon>
        <taxon>Tremellales</taxon>
        <taxon>Cryptococcaceae</taxon>
        <taxon>Kwoniella</taxon>
    </lineage>
</organism>
<feature type="region of interest" description="Disordered" evidence="1">
    <location>
        <begin position="230"/>
        <end position="294"/>
    </location>
</feature>
<feature type="region of interest" description="Disordered" evidence="1">
    <location>
        <begin position="77"/>
        <end position="116"/>
    </location>
</feature>
<protein>
    <submittedName>
        <fullName evidence="2">Uncharacterized protein</fullName>
    </submittedName>
</protein>
<gene>
    <name evidence="2" type="ORF">I316_01466</name>
</gene>
<accession>A0A1B9H0S6</accession>
<dbReference type="EMBL" id="KI669494">
    <property type="protein sequence ID" value="OCF36869.1"/>
    <property type="molecule type" value="Genomic_DNA"/>
</dbReference>
<evidence type="ECO:0000313" key="2">
    <source>
        <dbReference type="EMBL" id="OCF36869.1"/>
    </source>
</evidence>
<evidence type="ECO:0000256" key="1">
    <source>
        <dbReference type="SAM" id="MobiDB-lite"/>
    </source>
</evidence>
<sequence>MAGTIVRPTPTRIPISALLPPASNQQEIQDHDPATYAAGPSRYFPTTSYVIGPTPRTSAIHLSLEYLSRADRRLHDAPPFTNIPRRQIDDLEDDGEEGRSLSDGRGKVRAAERGTITNRHRIPISSEGLRAGERVLIISGSRGDTIDKLVEEDEDWLRSYGGHFEALQRLRRIDMRYCPTPAHLKLLLALLSESTERIPPSRPTSQAHPQLVPLPSVVILHDLAGSFMIDEEGDENEPPQDHARRPPKGHDGPCDGYDAVGAESEAFSEGADQTGQSEQDSKGEGTASPTSRRKFREGICLSDYMDVLSAAKAAVDHLSSLHPSDPPLQVLILEPNLSSSSSLPILPPLVSENEDPKMSRTNRERRIKIVEAADWIFGRFAVGVIEPSSNVREDEPLDDVSRYTFLLGDGEEVEPYGMIRRPCGRASTAKKAFEDGFVEGEDRGGWQWVWA</sequence>
<keyword evidence="3" id="KW-1185">Reference proteome</keyword>
<dbReference type="AlphaFoldDB" id="A0A1B9H0S6"/>
<proteinExistence type="predicted"/>
<feature type="compositionally biased region" description="Basic and acidic residues" evidence="1">
    <location>
        <begin position="239"/>
        <end position="253"/>
    </location>
</feature>
<feature type="compositionally biased region" description="Basic and acidic residues" evidence="1">
    <location>
        <begin position="97"/>
        <end position="112"/>
    </location>
</feature>
<dbReference type="Proteomes" id="UP000092666">
    <property type="component" value="Unassembled WGS sequence"/>
</dbReference>